<sequence length="171" mass="17865">MFDYRGPVAAAVVTAKLAGARRGWRPLGRLLAERVATCPPELDAVTWVATAAARRRARGVDHARLLAAEVADRLEVPLLDTLHARAPRHGPDRFTARLRLPGSDLLLVDDVLTTGATASRVAGVLRDAGAGRIHLAVLARAGSHALVDVGATVPPGAPGPDGGVRRVLGPR</sequence>
<dbReference type="PANTHER" id="PTHR47505">
    <property type="entry name" value="DNA UTILIZATION PROTEIN YHGH"/>
    <property type="match status" value="1"/>
</dbReference>
<evidence type="ECO:0000259" key="2">
    <source>
        <dbReference type="Pfam" id="PF00156"/>
    </source>
</evidence>
<comment type="caution">
    <text evidence="3">The sequence shown here is derived from an EMBL/GenBank/DDBJ whole genome shotgun (WGS) entry which is preliminary data.</text>
</comment>
<dbReference type="InterPro" id="IPR051910">
    <property type="entry name" value="ComF/GntX_DNA_util-trans"/>
</dbReference>
<comment type="similarity">
    <text evidence="1">Belongs to the ComF/GntX family.</text>
</comment>
<gene>
    <name evidence="3" type="ORF">GCM10011354_06480</name>
</gene>
<evidence type="ECO:0000313" key="4">
    <source>
        <dbReference type="Proteomes" id="UP000650511"/>
    </source>
</evidence>
<protein>
    <recommendedName>
        <fullName evidence="2">Phosphoribosyltransferase domain-containing protein</fullName>
    </recommendedName>
</protein>
<name>A0A8J3ESQ0_9ACTN</name>
<dbReference type="Proteomes" id="UP000650511">
    <property type="component" value="Unassembled WGS sequence"/>
</dbReference>
<organism evidence="3 4">
    <name type="scientific">Egicoccus halophilus</name>
    <dbReference type="NCBI Taxonomy" id="1670830"/>
    <lineage>
        <taxon>Bacteria</taxon>
        <taxon>Bacillati</taxon>
        <taxon>Actinomycetota</taxon>
        <taxon>Nitriliruptoria</taxon>
        <taxon>Egicoccales</taxon>
        <taxon>Egicoccaceae</taxon>
        <taxon>Egicoccus</taxon>
    </lineage>
</organism>
<dbReference type="InterPro" id="IPR000836">
    <property type="entry name" value="PRTase_dom"/>
</dbReference>
<dbReference type="Gene3D" id="3.40.50.2020">
    <property type="match status" value="1"/>
</dbReference>
<evidence type="ECO:0000313" key="3">
    <source>
        <dbReference type="EMBL" id="GGI03924.1"/>
    </source>
</evidence>
<dbReference type="RefSeq" id="WP_165404148.1">
    <property type="nucleotide sequence ID" value="NZ_BMHA01000002.1"/>
</dbReference>
<reference evidence="3" key="1">
    <citation type="journal article" date="2014" name="Int. J. Syst. Evol. Microbiol.">
        <title>Complete genome sequence of Corynebacterium casei LMG S-19264T (=DSM 44701T), isolated from a smear-ripened cheese.</title>
        <authorList>
            <consortium name="US DOE Joint Genome Institute (JGI-PGF)"/>
            <person name="Walter F."/>
            <person name="Albersmeier A."/>
            <person name="Kalinowski J."/>
            <person name="Ruckert C."/>
        </authorList>
    </citation>
    <scope>NUCLEOTIDE SEQUENCE</scope>
    <source>
        <strain evidence="3">CGMCC 1.14988</strain>
    </source>
</reference>
<dbReference type="AlphaFoldDB" id="A0A8J3ESQ0"/>
<dbReference type="Pfam" id="PF00156">
    <property type="entry name" value="Pribosyltran"/>
    <property type="match status" value="1"/>
</dbReference>
<accession>A0A8J3ESQ0</accession>
<feature type="domain" description="Phosphoribosyltransferase" evidence="2">
    <location>
        <begin position="64"/>
        <end position="146"/>
    </location>
</feature>
<dbReference type="SUPFAM" id="SSF53271">
    <property type="entry name" value="PRTase-like"/>
    <property type="match status" value="1"/>
</dbReference>
<reference evidence="3" key="2">
    <citation type="submission" date="2020-09" db="EMBL/GenBank/DDBJ databases">
        <authorList>
            <person name="Sun Q."/>
            <person name="Zhou Y."/>
        </authorList>
    </citation>
    <scope>NUCLEOTIDE SEQUENCE</scope>
    <source>
        <strain evidence="3">CGMCC 1.14988</strain>
    </source>
</reference>
<keyword evidence="4" id="KW-1185">Reference proteome</keyword>
<dbReference type="InterPro" id="IPR029057">
    <property type="entry name" value="PRTase-like"/>
</dbReference>
<dbReference type="PANTHER" id="PTHR47505:SF1">
    <property type="entry name" value="DNA UTILIZATION PROTEIN YHGH"/>
    <property type="match status" value="1"/>
</dbReference>
<dbReference type="EMBL" id="BMHA01000002">
    <property type="protein sequence ID" value="GGI03924.1"/>
    <property type="molecule type" value="Genomic_DNA"/>
</dbReference>
<proteinExistence type="inferred from homology"/>
<dbReference type="CDD" id="cd06223">
    <property type="entry name" value="PRTases_typeI"/>
    <property type="match status" value="1"/>
</dbReference>
<evidence type="ECO:0000256" key="1">
    <source>
        <dbReference type="ARBA" id="ARBA00008007"/>
    </source>
</evidence>